<name>V6HFW5_9LEPT</name>
<evidence type="ECO:0000313" key="2">
    <source>
        <dbReference type="EMBL" id="EQA38813.1"/>
    </source>
</evidence>
<feature type="region of interest" description="Disordered" evidence="1">
    <location>
        <begin position="1"/>
        <end position="29"/>
    </location>
</feature>
<sequence>MKFRPEAKQKQGSPFFPAPARGSYGNDRRRRRRLKNLAAEEPEGPALSKDSIIKALDLCRRTFPE</sequence>
<accession>V6HFW5</accession>
<evidence type="ECO:0000256" key="1">
    <source>
        <dbReference type="SAM" id="MobiDB-lite"/>
    </source>
</evidence>
<evidence type="ECO:0000313" key="3">
    <source>
        <dbReference type="Proteomes" id="UP000018719"/>
    </source>
</evidence>
<gene>
    <name evidence="2" type="ORF">LEP1GSC047_0098</name>
</gene>
<dbReference type="Proteomes" id="UP000018719">
    <property type="component" value="Unassembled WGS sequence"/>
</dbReference>
<proteinExistence type="predicted"/>
<dbReference type="AlphaFoldDB" id="V6HFW5"/>
<dbReference type="EMBL" id="AHMM02000005">
    <property type="protein sequence ID" value="EQA38813.1"/>
    <property type="molecule type" value="Genomic_DNA"/>
</dbReference>
<comment type="caution">
    <text evidence="2">The sequence shown here is derived from an EMBL/GenBank/DDBJ whole genome shotgun (WGS) entry which is preliminary data.</text>
</comment>
<dbReference type="STRING" id="1049790.LEP1GSC047_0098"/>
<reference evidence="2 3" key="1">
    <citation type="submission" date="2013-05" db="EMBL/GenBank/DDBJ databases">
        <authorList>
            <person name="Harkins D.M."/>
            <person name="Durkin A.S."/>
            <person name="Brinkac L.M."/>
            <person name="Haft D.H."/>
            <person name="Selengut J.D."/>
            <person name="Sanka R."/>
            <person name="DePew J."/>
            <person name="Purushe J."/>
            <person name="Hartskeerl R.A."/>
            <person name="Ahmed A."/>
            <person name="van der Linden H."/>
            <person name="Goris M.G.A."/>
            <person name="Vinetz J.M."/>
            <person name="Sutton G.G."/>
            <person name="Nierman W.C."/>
            <person name="Fouts D.E."/>
        </authorList>
    </citation>
    <scope>NUCLEOTIDE SEQUENCE [LARGE SCALE GENOMIC DNA]</scope>
    <source>
        <strain evidence="2 3">10</strain>
    </source>
</reference>
<organism evidence="2 3">
    <name type="scientific">Leptospira inadai serovar Lyme str. 10</name>
    <dbReference type="NCBI Taxonomy" id="1049790"/>
    <lineage>
        <taxon>Bacteria</taxon>
        <taxon>Pseudomonadati</taxon>
        <taxon>Spirochaetota</taxon>
        <taxon>Spirochaetia</taxon>
        <taxon>Leptospirales</taxon>
        <taxon>Leptospiraceae</taxon>
        <taxon>Leptospira</taxon>
    </lineage>
</organism>
<protein>
    <submittedName>
        <fullName evidence="2">Uncharacterized protein</fullName>
    </submittedName>
</protein>